<dbReference type="Gene3D" id="3.40.47.10">
    <property type="match status" value="1"/>
</dbReference>
<evidence type="ECO:0000259" key="4">
    <source>
        <dbReference type="Pfam" id="PF08545"/>
    </source>
</evidence>
<keyword evidence="1" id="KW-0808">Transferase</keyword>
<dbReference type="GO" id="GO:0006633">
    <property type="term" value="P:fatty acid biosynthetic process"/>
    <property type="evidence" value="ECO:0007669"/>
    <property type="project" value="InterPro"/>
</dbReference>
<evidence type="ECO:0000313" key="5">
    <source>
        <dbReference type="EMBL" id="PKG28554.1"/>
    </source>
</evidence>
<sequence length="342" mass="37415">MIDTTVKQRKNVNTLIRPIGILSSGMYVPKNEVSNNDLSESLDTSDDWIITKTGIKTRRFVDESEATSDLCIAAAKEAIKNASISPEEIDAIIIASFTPDQILPSTAVIVKDALGIKNAITIDMNQAACAGGIYGIFLGTHLLQNPSINNVLVIGAESLSKYTNPFDRTTRVFFGDAAGAVILNYKEDGYNLMSWNLDSELSYKVEIPAGGSRKPTSIWTVDNNEHYIKMDGRTVWNMATKHLPNSIRSVINDMELSPDDIDHYIIHQANLNIIKEVLKELNQPEHKTTINIDKYGNTGAATVLTVLHQARTNNTISNDESMVIGGIGAGFIWGALGFSKSN</sequence>
<feature type="domain" description="Beta-ketoacyl-[acyl-carrier-protein] synthase III N-terminal" evidence="4">
    <location>
        <begin position="126"/>
        <end position="199"/>
    </location>
</feature>
<evidence type="ECO:0000256" key="1">
    <source>
        <dbReference type="ARBA" id="ARBA00022679"/>
    </source>
</evidence>
<dbReference type="NCBIfam" id="NF006829">
    <property type="entry name" value="PRK09352.1"/>
    <property type="match status" value="1"/>
</dbReference>
<dbReference type="Pfam" id="PF08541">
    <property type="entry name" value="ACP_syn_III_C"/>
    <property type="match status" value="1"/>
</dbReference>
<dbReference type="Pfam" id="PF08545">
    <property type="entry name" value="ACP_syn_III"/>
    <property type="match status" value="1"/>
</dbReference>
<accession>A0A2N0ZGA8</accession>
<dbReference type="CDD" id="cd00830">
    <property type="entry name" value="KAS_III"/>
    <property type="match status" value="1"/>
</dbReference>
<evidence type="ECO:0000256" key="2">
    <source>
        <dbReference type="ARBA" id="ARBA00023315"/>
    </source>
</evidence>
<name>A0A2N0ZGA8_9BACI</name>
<dbReference type="Proteomes" id="UP000233343">
    <property type="component" value="Unassembled WGS sequence"/>
</dbReference>
<comment type="caution">
    <text evidence="5">The sequence shown here is derived from an EMBL/GenBank/DDBJ whole genome shotgun (WGS) entry which is preliminary data.</text>
</comment>
<dbReference type="GO" id="GO:0044550">
    <property type="term" value="P:secondary metabolite biosynthetic process"/>
    <property type="evidence" value="ECO:0007669"/>
    <property type="project" value="TreeGrafter"/>
</dbReference>
<keyword evidence="6" id="KW-1185">Reference proteome</keyword>
<dbReference type="AlphaFoldDB" id="A0A2N0ZGA8"/>
<dbReference type="PANTHER" id="PTHR34069:SF2">
    <property type="entry name" value="BETA-KETOACYL-[ACYL-CARRIER-PROTEIN] SYNTHASE III"/>
    <property type="match status" value="1"/>
</dbReference>
<feature type="domain" description="Beta-ketoacyl-[acyl-carrier-protein] synthase III C-terminal" evidence="3">
    <location>
        <begin position="254"/>
        <end position="336"/>
    </location>
</feature>
<dbReference type="InterPro" id="IPR016039">
    <property type="entry name" value="Thiolase-like"/>
</dbReference>
<evidence type="ECO:0000313" key="6">
    <source>
        <dbReference type="Proteomes" id="UP000233343"/>
    </source>
</evidence>
<proteinExistence type="predicted"/>
<dbReference type="GO" id="GO:0004315">
    <property type="term" value="F:3-oxoacyl-[acyl-carrier-protein] synthase activity"/>
    <property type="evidence" value="ECO:0007669"/>
    <property type="project" value="InterPro"/>
</dbReference>
<dbReference type="RefSeq" id="WP_066193342.1">
    <property type="nucleotide sequence ID" value="NZ_JAFDQP010000003.1"/>
</dbReference>
<dbReference type="InterPro" id="IPR013747">
    <property type="entry name" value="ACP_syn_III_C"/>
</dbReference>
<dbReference type="EMBL" id="PISD01000028">
    <property type="protein sequence ID" value="PKG28554.1"/>
    <property type="molecule type" value="Genomic_DNA"/>
</dbReference>
<reference evidence="5 6" key="1">
    <citation type="journal article" date="2010" name="Int. J. Syst. Evol. Microbiol.">
        <title>Bacillus horneckiae sp. nov., isolated from a spacecraft-assembly clean room.</title>
        <authorList>
            <person name="Vaishampayan P."/>
            <person name="Probst A."/>
            <person name="Krishnamurthi S."/>
            <person name="Ghosh S."/>
            <person name="Osman S."/>
            <person name="McDowall A."/>
            <person name="Ruckmani A."/>
            <person name="Mayilraj S."/>
            <person name="Venkateswaran K."/>
        </authorList>
    </citation>
    <scope>NUCLEOTIDE SEQUENCE [LARGE SCALE GENOMIC DNA]</scope>
    <source>
        <strain evidence="6">1PO1SC</strain>
    </source>
</reference>
<gene>
    <name evidence="5" type="ORF">CWS20_13380</name>
</gene>
<organism evidence="5 6">
    <name type="scientific">Cytobacillus horneckiae</name>
    <dbReference type="NCBI Taxonomy" id="549687"/>
    <lineage>
        <taxon>Bacteria</taxon>
        <taxon>Bacillati</taxon>
        <taxon>Bacillota</taxon>
        <taxon>Bacilli</taxon>
        <taxon>Bacillales</taxon>
        <taxon>Bacillaceae</taxon>
        <taxon>Cytobacillus</taxon>
    </lineage>
</organism>
<evidence type="ECO:0000259" key="3">
    <source>
        <dbReference type="Pfam" id="PF08541"/>
    </source>
</evidence>
<dbReference type="InterPro" id="IPR013751">
    <property type="entry name" value="ACP_syn_III_N"/>
</dbReference>
<protein>
    <submittedName>
        <fullName evidence="5">Ketoacyl-ACP synthase III</fullName>
    </submittedName>
</protein>
<keyword evidence="2" id="KW-0012">Acyltransferase</keyword>
<dbReference type="SUPFAM" id="SSF53901">
    <property type="entry name" value="Thiolase-like"/>
    <property type="match status" value="1"/>
</dbReference>
<dbReference type="PANTHER" id="PTHR34069">
    <property type="entry name" value="3-OXOACYL-[ACYL-CARRIER-PROTEIN] SYNTHASE 3"/>
    <property type="match status" value="1"/>
</dbReference>